<evidence type="ECO:0000259" key="2">
    <source>
        <dbReference type="Pfam" id="PF18202"/>
    </source>
</evidence>
<dbReference type="Gene3D" id="2.60.40.3930">
    <property type="match status" value="6"/>
</dbReference>
<feature type="compositionally biased region" description="Low complexity" evidence="1">
    <location>
        <begin position="269"/>
        <end position="329"/>
    </location>
</feature>
<feature type="region of interest" description="Disordered" evidence="1">
    <location>
        <begin position="1245"/>
        <end position="1331"/>
    </location>
</feature>
<feature type="domain" description="T-Q ester bond containing" evidence="2">
    <location>
        <begin position="481"/>
        <end position="606"/>
    </location>
</feature>
<dbReference type="InterPro" id="IPR041100">
    <property type="entry name" value="TQ"/>
</dbReference>
<reference evidence="3 4" key="1">
    <citation type="submission" date="2022-02" db="EMBL/GenBank/DDBJ databases">
        <title>Uncovering new skin microbiome diversity through culturing and metagenomics.</title>
        <authorList>
            <person name="Conlan S."/>
            <person name="Deming C."/>
            <person name="Nisc Comparative Sequencing Program N."/>
            <person name="Segre J.A."/>
        </authorList>
    </citation>
    <scope>NUCLEOTIDE SEQUENCE [LARGE SCALE GENOMIC DNA]</scope>
    <source>
        <strain evidence="3 4">ACRQV</strain>
    </source>
</reference>
<feature type="compositionally biased region" description="Low complexity" evidence="1">
    <location>
        <begin position="1298"/>
        <end position="1331"/>
    </location>
</feature>
<feature type="region of interest" description="Disordered" evidence="1">
    <location>
        <begin position="713"/>
        <end position="753"/>
    </location>
</feature>
<feature type="non-terminal residue" evidence="3">
    <location>
        <position position="1331"/>
    </location>
</feature>
<accession>A0ABS9PXN7</accession>
<feature type="compositionally biased region" description="Polar residues" evidence="1">
    <location>
        <begin position="850"/>
        <end position="860"/>
    </location>
</feature>
<gene>
    <name evidence="3" type="ORF">MHK08_12895</name>
</gene>
<feature type="compositionally biased region" description="Basic and acidic residues" evidence="1">
    <location>
        <begin position="1261"/>
        <end position="1284"/>
    </location>
</feature>
<dbReference type="NCBIfam" id="NF033903">
    <property type="entry name" value="VaFE_rpt"/>
    <property type="match status" value="6"/>
</dbReference>
<keyword evidence="4" id="KW-1185">Reference proteome</keyword>
<feature type="compositionally biased region" description="Low complexity" evidence="1">
    <location>
        <begin position="941"/>
        <end position="984"/>
    </location>
</feature>
<feature type="compositionally biased region" description="Low complexity" evidence="1">
    <location>
        <begin position="883"/>
        <end position="933"/>
    </location>
</feature>
<dbReference type="InterPro" id="IPR006311">
    <property type="entry name" value="TAT_signal"/>
</dbReference>
<feature type="domain" description="T-Q ester bond containing" evidence="2">
    <location>
        <begin position="1146"/>
        <end position="1273"/>
    </location>
</feature>
<comment type="caution">
    <text evidence="3">The sequence shown here is derived from an EMBL/GenBank/DDBJ whole genome shotgun (WGS) entry which is preliminary data.</text>
</comment>
<dbReference type="EMBL" id="JAKRDF010000031">
    <property type="protein sequence ID" value="MCG7277350.1"/>
    <property type="molecule type" value="Genomic_DNA"/>
</dbReference>
<feature type="compositionally biased region" description="Polar residues" evidence="1">
    <location>
        <begin position="737"/>
        <end position="752"/>
    </location>
</feature>
<feature type="compositionally biased region" description="Basic and acidic residues" evidence="1">
    <location>
        <begin position="336"/>
        <end position="354"/>
    </location>
</feature>
<name>A0ABS9PXN7_9CORY</name>
<feature type="domain" description="T-Q ester bond containing" evidence="2">
    <location>
        <begin position="344"/>
        <end position="476"/>
    </location>
</feature>
<dbReference type="Proteomes" id="UP001521911">
    <property type="component" value="Unassembled WGS sequence"/>
</dbReference>
<sequence length="1331" mass="140972">MSRLRNISREGWMVFTAVLAAIAVIAAMVAVPGARAAEPTDFKPNFDLGSEAGKGGADESWGDLVWAGAPAHHAGGTDVSQGNPKNNVGWGWCIDTLVNRPMQTMQLYDKETAGKAPIPAEYHDAAIGIALKLREATDRGDKAAAANYSVYLTALLAHPASKPAAAMTITGQSASYGGVLGLPHYPKFTGSHEEFKRLTGFEIVDAEKGVYKRDPDVVIKKQPADAFITIVGPDGNLNGKPFGQRVVPIDQPGLPGDDGGNPGEEGEETPSNPTTTPPEDTETVTTSPATETTSDETPATETTSDETPSSSTTDETDEPTTTPDTEVIPEPTPSTEQKEEPRKPSIKTEAKFGGESEQVVAGATVVDTVRYEDLVPGKKYTLKAELRSKVADENGDYPVVGHGELVDFTPDAESGEVEVKIDVDKQLETPIAAAVAYERLYSHEINDEGKDAPNAEGDGNLIVTHEEINDPAQTVYTKWSPKIGTVAKLAEGNRVVEGATVIDTVTYKDLVPGKNYTLKAKLISKDDGTTVLGEATHKFTAEKSAGSEDVKITVNDKAKNAVGAAVAFEKLFSAEVDADGKDISNSGEEVEIAKHEDINDGDQTVDTTEWTPSIKTVADLGEATQVSAGVVVKDTVKYTDLVPGKEYTLKAQLRNKAAEDNDAHAFIGEGSKTFTPKTSAGEVVVDIKVDDDFKGVVASAVAFEKLFSKQVDENGKDAPNEEGDGNLITTHEDINDGDQTVDTTEWNPSIGTKASKAEGTDIKAGTVVTDTVTYTDLVPGKEYTLRAELRSKVKDGATGEYPVIGRGEKTFTATKSFGEEKVEITVLDEVSEVVKEAVAFEYLTSTVVDKNGNETTTGESNDIAEHTDIDDEAQTVRSDKPVETPSTETPETTTSEKPGEECSTTTEPTQPQDQTTEPTQPQDQETTESTTTPVNPCGPGESETPKTSETSSKTTVTTTESESSVTSSKSSESSSSESSSSSSSESEEPSEEPSDEPSTPSGPGDEPGEKKNAIVSTNADFDGGLRVVVGGAKIVDQVSYEGLVPGKEYFLDAKLISKADGKSVLGETTGHKFVPTEPNGTEAVTIVVDEKVTEPVEAAVAFEKLTSKQVNDKGEETPGNETPNEIGKHEDITDDDQTVTTKDELPRISTNADFANGATEVVAGVVVEDTVSFNNLVPGKTYTLKAELISKADGETVVGDGQLTFAPETANGKAVVEITVDENLEGVVEAAVAFEELTSVEVDKLGQDTPDASVDEPNFIADHKDINDKDQTVPKETETPEKTTSENPGDEPGESETPKTSETSSKTTVTTTESESSVTSSKSSESSSSES</sequence>
<feature type="region of interest" description="Disordered" evidence="1">
    <location>
        <begin position="232"/>
        <end position="356"/>
    </location>
</feature>
<feature type="domain" description="T-Q ester bond containing" evidence="2">
    <location>
        <begin position="1028"/>
        <end position="1140"/>
    </location>
</feature>
<protein>
    <submittedName>
        <fullName evidence="3">VaFE repeat-containing surface-anchored protein</fullName>
    </submittedName>
</protein>
<dbReference type="RefSeq" id="WP_239181323.1">
    <property type="nucleotide sequence ID" value="NZ_JAKRDF010000031.1"/>
</dbReference>
<feature type="region of interest" description="Disordered" evidence="1">
    <location>
        <begin position="850"/>
        <end position="1022"/>
    </location>
</feature>
<organism evidence="3 4">
    <name type="scientific">Corynebacterium singulare</name>
    <dbReference type="NCBI Taxonomy" id="161899"/>
    <lineage>
        <taxon>Bacteria</taxon>
        <taxon>Bacillati</taxon>
        <taxon>Actinomycetota</taxon>
        <taxon>Actinomycetes</taxon>
        <taxon>Mycobacteriales</taxon>
        <taxon>Corynebacteriaceae</taxon>
        <taxon>Corynebacterium</taxon>
    </lineage>
</organism>
<proteinExistence type="predicted"/>
<evidence type="ECO:0000313" key="3">
    <source>
        <dbReference type="EMBL" id="MCG7277350.1"/>
    </source>
</evidence>
<evidence type="ECO:0000313" key="4">
    <source>
        <dbReference type="Proteomes" id="UP001521911"/>
    </source>
</evidence>
<evidence type="ECO:0000256" key="1">
    <source>
        <dbReference type="SAM" id="MobiDB-lite"/>
    </source>
</evidence>
<feature type="region of interest" description="Disordered" evidence="1">
    <location>
        <begin position="1108"/>
        <end position="1131"/>
    </location>
</feature>
<feature type="compositionally biased region" description="Acidic residues" evidence="1">
    <location>
        <begin position="985"/>
        <end position="995"/>
    </location>
</feature>
<feature type="domain" description="T-Q ester bond containing" evidence="2">
    <location>
        <begin position="612"/>
        <end position="742"/>
    </location>
</feature>
<feature type="domain" description="T-Q ester bond containing" evidence="2">
    <location>
        <begin position="748"/>
        <end position="877"/>
    </location>
</feature>
<dbReference type="PROSITE" id="PS51318">
    <property type="entry name" value="TAT"/>
    <property type="match status" value="1"/>
</dbReference>
<dbReference type="Pfam" id="PF18202">
    <property type="entry name" value="TQ"/>
    <property type="match status" value="6"/>
</dbReference>